<dbReference type="PANTHER" id="PTHR43547:SF2">
    <property type="entry name" value="HYBRID SIGNAL TRANSDUCTION HISTIDINE KINASE C"/>
    <property type="match status" value="1"/>
</dbReference>
<dbReference type="SMART" id="SM00850">
    <property type="entry name" value="LytTR"/>
    <property type="match status" value="1"/>
</dbReference>
<dbReference type="SUPFAM" id="SSF63829">
    <property type="entry name" value="Calcium-dependent phosphotriesterase"/>
    <property type="match status" value="2"/>
</dbReference>
<evidence type="ECO:0000256" key="1">
    <source>
        <dbReference type="ARBA" id="ARBA00022553"/>
    </source>
</evidence>
<comment type="caution">
    <text evidence="4">The sequence shown here is derived from an EMBL/GenBank/DDBJ whole genome shotgun (WGS) entry which is preliminary data.</text>
</comment>
<organism evidence="4 5">
    <name type="scientific">Winogradskyella haliclonae</name>
    <dbReference type="NCBI Taxonomy" id="2048558"/>
    <lineage>
        <taxon>Bacteria</taxon>
        <taxon>Pseudomonadati</taxon>
        <taxon>Bacteroidota</taxon>
        <taxon>Flavobacteriia</taxon>
        <taxon>Flavobacteriales</taxon>
        <taxon>Flavobacteriaceae</taxon>
        <taxon>Winogradskyella</taxon>
    </lineage>
</organism>
<dbReference type="Pfam" id="PF04397">
    <property type="entry name" value="LytTR"/>
    <property type="match status" value="1"/>
</dbReference>
<dbReference type="InterPro" id="IPR011110">
    <property type="entry name" value="Reg_prop"/>
</dbReference>
<keyword evidence="1" id="KW-0597">Phosphoprotein</keyword>
<dbReference type="PANTHER" id="PTHR43547">
    <property type="entry name" value="TWO-COMPONENT HISTIDINE KINASE"/>
    <property type="match status" value="1"/>
</dbReference>
<dbReference type="Proteomes" id="UP000624701">
    <property type="component" value="Unassembled WGS sequence"/>
</dbReference>
<dbReference type="InterPro" id="IPR011047">
    <property type="entry name" value="Quinoprotein_ADH-like_sf"/>
</dbReference>
<evidence type="ECO:0000313" key="4">
    <source>
        <dbReference type="EMBL" id="GGI56219.1"/>
    </source>
</evidence>
<name>A0ABQ2BUW9_9FLAO</name>
<dbReference type="Pfam" id="PF07494">
    <property type="entry name" value="Reg_prop"/>
    <property type="match status" value="3"/>
</dbReference>
<dbReference type="Gene3D" id="2.60.40.10">
    <property type="entry name" value="Immunoglobulins"/>
    <property type="match status" value="1"/>
</dbReference>
<dbReference type="EMBL" id="BMDQ01000001">
    <property type="protein sequence ID" value="GGI56219.1"/>
    <property type="molecule type" value="Genomic_DNA"/>
</dbReference>
<feature type="coiled-coil region" evidence="2">
    <location>
        <begin position="746"/>
        <end position="773"/>
    </location>
</feature>
<keyword evidence="5" id="KW-1185">Reference proteome</keyword>
<dbReference type="InterPro" id="IPR007492">
    <property type="entry name" value="LytTR_DNA-bd_dom"/>
</dbReference>
<dbReference type="PROSITE" id="PS50930">
    <property type="entry name" value="HTH_LYTTR"/>
    <property type="match status" value="1"/>
</dbReference>
<keyword evidence="2" id="KW-0175">Coiled coil</keyword>
<dbReference type="InterPro" id="IPR013783">
    <property type="entry name" value="Ig-like_fold"/>
</dbReference>
<dbReference type="InterPro" id="IPR015943">
    <property type="entry name" value="WD40/YVTN_repeat-like_dom_sf"/>
</dbReference>
<dbReference type="Pfam" id="PF07495">
    <property type="entry name" value="Y_Y_Y"/>
    <property type="match status" value="1"/>
</dbReference>
<gene>
    <name evidence="4" type="ORF">GCM10011444_05280</name>
</gene>
<protein>
    <recommendedName>
        <fullName evidence="3">HTH LytTR-type domain-containing protein</fullName>
    </recommendedName>
</protein>
<proteinExistence type="predicted"/>
<sequence>MYAQVNEKTLLFNTITTEDGLSNNVIYDILQDKEGYIWFCTDNGLNKFDGYTINKFFNRPNSNEGLSSSVVRSIIEDNNENLWVGTKNGLNLYNRAENKFSQITVFNRSKVMNLEIMDMSLDKQGNIWINTLNDIICFNPKTHEYKVVYSSALTPFMVITNGKVFYKNDNGDFYSYDIKSNKSAQIFNDTNLIRKYLSYGKRSKSLWLPRHVNKSIGSIQVNHLPSLPNNLEPNSLIELNKQSMWLGTNQGLFEYNYKNKSLQKIKLGTSALSNQIRSLYKDNYGGIWIGTLSGVMHYDINRKHFLHKQLEAEEAENIIMGLYNSKSGVFANTFGNGIHFIPNDSEVSKKLEFPEAMQNHVKYVWDIEEIPESKFPIWLATNNGVVCFNPLDLKFDKIELPILTLDKNISFSILNTKDDFLWVSSYRAIHQVNKKSREVRKSFPLNEFMEHSGIQKMEAFGNSIFIATEGEGLLVFNKITEKIVKVKVASKNGFQQQFKAPIWDILADDDTLWIGSNQGLHKLTLDDFMMTPVLEDNQVIFSIIKDDDGQFWMGSDTGIKWYNPTNNTSRYFTNKNGLKNLEFNRKSTIKTQDGDLWFGGTNGITRFKPKSIKKENPNTPFVHITKLKAVASDSSITYTNFEKPLILPWKYNTIEISYVGLNFTNSTQNTYKYKMVGYDPEWVVNNQPIAARYVKLPFGTYKFKVTSANNDGFYNSKGKTISIKIEPPFWRTNTAYVIYILSIIGLFKLFQSLKRYSARIKEVEKEKYQIAKKVERVSIMLNNKSKIYLDQLVYIKSDGNYLEFITEVKTTIDRNKLKDVLEELPPNFVRVHRSYVVNKNHIKSQNSTSVFLHPNFEIPVSRTFKSSLEER</sequence>
<evidence type="ECO:0000313" key="5">
    <source>
        <dbReference type="Proteomes" id="UP000624701"/>
    </source>
</evidence>
<accession>A0ABQ2BUW9</accession>
<dbReference type="Gene3D" id="2.130.10.10">
    <property type="entry name" value="YVTN repeat-like/Quinoprotein amine dehydrogenase"/>
    <property type="match status" value="4"/>
</dbReference>
<dbReference type="RefSeq" id="WP_229719573.1">
    <property type="nucleotide sequence ID" value="NZ_BMDQ01000001.1"/>
</dbReference>
<reference evidence="5" key="1">
    <citation type="journal article" date="2019" name="Int. J. Syst. Evol. Microbiol.">
        <title>The Global Catalogue of Microorganisms (GCM) 10K type strain sequencing project: providing services to taxonomists for standard genome sequencing and annotation.</title>
        <authorList>
            <consortium name="The Broad Institute Genomics Platform"/>
            <consortium name="The Broad Institute Genome Sequencing Center for Infectious Disease"/>
            <person name="Wu L."/>
            <person name="Ma J."/>
        </authorList>
    </citation>
    <scope>NUCLEOTIDE SEQUENCE [LARGE SCALE GENOMIC DNA]</scope>
    <source>
        <strain evidence="5">CCM 8681</strain>
    </source>
</reference>
<evidence type="ECO:0000259" key="3">
    <source>
        <dbReference type="PROSITE" id="PS50930"/>
    </source>
</evidence>
<feature type="domain" description="HTH LytTR-type" evidence="3">
    <location>
        <begin position="789"/>
        <end position="871"/>
    </location>
</feature>
<dbReference type="SUPFAM" id="SSF50998">
    <property type="entry name" value="Quinoprotein alcohol dehydrogenase-like"/>
    <property type="match status" value="1"/>
</dbReference>
<dbReference type="InterPro" id="IPR011123">
    <property type="entry name" value="Y_Y_Y"/>
</dbReference>
<evidence type="ECO:0000256" key="2">
    <source>
        <dbReference type="SAM" id="Coils"/>
    </source>
</evidence>
<dbReference type="Gene3D" id="2.40.50.1020">
    <property type="entry name" value="LytTr DNA-binding domain"/>
    <property type="match status" value="1"/>
</dbReference>